<feature type="domain" description="Netrin receptor UNC5A-D-like N-terminal" evidence="7">
    <location>
        <begin position="6"/>
        <end position="93"/>
    </location>
</feature>
<evidence type="ECO:0000256" key="1">
    <source>
        <dbReference type="ARBA" id="ARBA00004479"/>
    </source>
</evidence>
<organism evidence="10">
    <name type="scientific">Gongylonema pulchrum</name>
    <dbReference type="NCBI Taxonomy" id="637853"/>
    <lineage>
        <taxon>Eukaryota</taxon>
        <taxon>Metazoa</taxon>
        <taxon>Ecdysozoa</taxon>
        <taxon>Nematoda</taxon>
        <taxon>Chromadorea</taxon>
        <taxon>Rhabditida</taxon>
        <taxon>Spirurina</taxon>
        <taxon>Spiruromorpha</taxon>
        <taxon>Spiruroidea</taxon>
        <taxon>Gongylonematidae</taxon>
        <taxon>Gongylonema</taxon>
    </lineage>
</organism>
<evidence type="ECO:0000313" key="9">
    <source>
        <dbReference type="Proteomes" id="UP000271098"/>
    </source>
</evidence>
<evidence type="ECO:0000256" key="3">
    <source>
        <dbReference type="ARBA" id="ARBA00023157"/>
    </source>
</evidence>
<dbReference type="Pfam" id="PF25609">
    <property type="entry name" value="Unc5_NetrinR_N"/>
    <property type="match status" value="1"/>
</dbReference>
<evidence type="ECO:0000256" key="4">
    <source>
        <dbReference type="ARBA" id="ARBA00023170"/>
    </source>
</evidence>
<reference evidence="10" key="1">
    <citation type="submission" date="2016-06" db="UniProtKB">
        <authorList>
            <consortium name="WormBaseParasite"/>
        </authorList>
    </citation>
    <scope>IDENTIFICATION</scope>
</reference>
<dbReference type="InterPro" id="IPR057755">
    <property type="entry name" value="UNC5A-D-like_N"/>
</dbReference>
<dbReference type="Gene3D" id="2.60.40.10">
    <property type="entry name" value="Immunoglobulins"/>
    <property type="match status" value="1"/>
</dbReference>
<accession>A0A183EF19</accession>
<evidence type="ECO:0000313" key="8">
    <source>
        <dbReference type="EMBL" id="VDN34079.1"/>
    </source>
</evidence>
<evidence type="ECO:0000313" key="10">
    <source>
        <dbReference type="WBParaSite" id="GPUH_0001958501-mRNA-1"/>
    </source>
</evidence>
<dbReference type="Proteomes" id="UP000271098">
    <property type="component" value="Unassembled WGS sequence"/>
</dbReference>
<proteinExistence type="predicted"/>
<dbReference type="EMBL" id="UYRT01088737">
    <property type="protein sequence ID" value="VDN34079.1"/>
    <property type="molecule type" value="Genomic_DNA"/>
</dbReference>
<keyword evidence="2" id="KW-0472">Membrane</keyword>
<evidence type="ECO:0000256" key="6">
    <source>
        <dbReference type="ARBA" id="ARBA00023319"/>
    </source>
</evidence>
<keyword evidence="3" id="KW-1015">Disulfide bond</keyword>
<name>A0A183EF19_9BILA</name>
<protein>
    <submittedName>
        <fullName evidence="10">Ig-like domain-containing protein</fullName>
    </submittedName>
</protein>
<dbReference type="AlphaFoldDB" id="A0A183EF19"/>
<keyword evidence="5" id="KW-0325">Glycoprotein</keyword>
<evidence type="ECO:0000256" key="2">
    <source>
        <dbReference type="ARBA" id="ARBA00023136"/>
    </source>
</evidence>
<keyword evidence="4" id="KW-0675">Receptor</keyword>
<dbReference type="WBParaSite" id="GPUH_0001958501-mRNA-1">
    <property type="protein sequence ID" value="GPUH_0001958501-mRNA-1"/>
    <property type="gene ID" value="GPUH_0001958501"/>
</dbReference>
<gene>
    <name evidence="8" type="ORF">GPUH_LOCUS19560</name>
</gene>
<comment type="subcellular location">
    <subcellularLocation>
        <location evidence="1">Membrane</location>
        <topology evidence="1">Single-pass type I membrane protein</topology>
    </subcellularLocation>
</comment>
<dbReference type="InterPro" id="IPR013783">
    <property type="entry name" value="Ig-like_fold"/>
</dbReference>
<keyword evidence="9" id="KW-1185">Reference proteome</keyword>
<keyword evidence="6" id="KW-0393">Immunoglobulin domain</keyword>
<evidence type="ECO:0000259" key="7">
    <source>
        <dbReference type="Pfam" id="PF25609"/>
    </source>
</evidence>
<sequence length="112" mass="12546">MDEIVLIESPQTAYATRSRNATLTCRALNAKQIRFKCNGNWLSDSRHNISQGIDPTTHRPFYKATVEINHQEINSSAQPNDFTCECYASADGDAQAVRSEFAQVRAACEYTN</sequence>
<reference evidence="8 9" key="2">
    <citation type="submission" date="2018-11" db="EMBL/GenBank/DDBJ databases">
        <authorList>
            <consortium name="Pathogen Informatics"/>
        </authorList>
    </citation>
    <scope>NUCLEOTIDE SEQUENCE [LARGE SCALE GENOMIC DNA]</scope>
</reference>
<evidence type="ECO:0000256" key="5">
    <source>
        <dbReference type="ARBA" id="ARBA00023180"/>
    </source>
</evidence>
<dbReference type="OrthoDB" id="5973910at2759"/>